<sequence length="215" mass="23079">MIAHVGLRRGEACGQRRSDTYLDSATLEVANQIVQYGWETGESAPKTTSSEGLVALDADTVVVLRQHEANQDAARARLGSDWVDTDLLFTQPDCSPLHPADVTARFQELTRQAGLPPIRLHDLRHGAATLALAAGADMKVVQNMLRHSSITVTMDTYTTVLPEVALAAAEATAKIIPRTASRPLGHISGSSPTIVDGKESEEMNDVNSGARNKSR</sequence>
<dbReference type="Gene3D" id="1.10.443.10">
    <property type="entry name" value="Intergrase catalytic core"/>
    <property type="match status" value="1"/>
</dbReference>
<dbReference type="Proteomes" id="UP000215199">
    <property type="component" value="Unassembled WGS sequence"/>
</dbReference>
<dbReference type="GO" id="GO:0015074">
    <property type="term" value="P:DNA integration"/>
    <property type="evidence" value="ECO:0007669"/>
    <property type="project" value="InterPro"/>
</dbReference>
<evidence type="ECO:0000259" key="3">
    <source>
        <dbReference type="PROSITE" id="PS51898"/>
    </source>
</evidence>
<organism evidence="4 5">
    <name type="scientific">Amycolatopsis vastitatis</name>
    <dbReference type="NCBI Taxonomy" id="1905142"/>
    <lineage>
        <taxon>Bacteria</taxon>
        <taxon>Bacillati</taxon>
        <taxon>Actinomycetota</taxon>
        <taxon>Actinomycetes</taxon>
        <taxon>Pseudonocardiales</taxon>
        <taxon>Pseudonocardiaceae</taxon>
        <taxon>Amycolatopsis</taxon>
    </lineage>
</organism>
<evidence type="ECO:0000256" key="1">
    <source>
        <dbReference type="ARBA" id="ARBA00023172"/>
    </source>
</evidence>
<reference evidence="5" key="1">
    <citation type="submission" date="2017-07" db="EMBL/GenBank/DDBJ databases">
        <title>Comparative genome mining reveals phylogenetic distribution patterns of secondary metabolites in Amycolatopsis.</title>
        <authorList>
            <person name="Adamek M."/>
            <person name="Alanjary M."/>
            <person name="Sales-Ortells H."/>
            <person name="Goodfellow M."/>
            <person name="Bull A.T."/>
            <person name="Kalinowski J."/>
            <person name="Ziemert N."/>
        </authorList>
    </citation>
    <scope>NUCLEOTIDE SEQUENCE [LARGE SCALE GENOMIC DNA]</scope>
    <source>
        <strain evidence="5">H5</strain>
    </source>
</reference>
<dbReference type="EMBL" id="NMUL01000085">
    <property type="protein sequence ID" value="OXM59363.1"/>
    <property type="molecule type" value="Genomic_DNA"/>
</dbReference>
<protein>
    <submittedName>
        <fullName evidence="4">Site-specific integrase</fullName>
    </submittedName>
</protein>
<dbReference type="RefSeq" id="WP_093954315.1">
    <property type="nucleotide sequence ID" value="NZ_NMUL01000085.1"/>
</dbReference>
<evidence type="ECO:0000313" key="5">
    <source>
        <dbReference type="Proteomes" id="UP000215199"/>
    </source>
</evidence>
<name>A0A229SKI8_9PSEU</name>
<evidence type="ECO:0000256" key="2">
    <source>
        <dbReference type="SAM" id="MobiDB-lite"/>
    </source>
</evidence>
<dbReference type="OrthoDB" id="4326943at2"/>
<evidence type="ECO:0000313" key="4">
    <source>
        <dbReference type="EMBL" id="OXM59363.1"/>
    </source>
</evidence>
<proteinExistence type="predicted"/>
<dbReference type="GO" id="GO:0003677">
    <property type="term" value="F:DNA binding"/>
    <property type="evidence" value="ECO:0007669"/>
    <property type="project" value="InterPro"/>
</dbReference>
<keyword evidence="5" id="KW-1185">Reference proteome</keyword>
<feature type="domain" description="Tyr recombinase" evidence="3">
    <location>
        <begin position="1"/>
        <end position="170"/>
    </location>
</feature>
<keyword evidence="1" id="KW-0233">DNA recombination</keyword>
<dbReference type="AlphaFoldDB" id="A0A229SKI8"/>
<feature type="compositionally biased region" description="Polar residues" evidence="2">
    <location>
        <begin position="205"/>
        <end position="215"/>
    </location>
</feature>
<dbReference type="InterPro" id="IPR013762">
    <property type="entry name" value="Integrase-like_cat_sf"/>
</dbReference>
<dbReference type="InterPro" id="IPR050090">
    <property type="entry name" value="Tyrosine_recombinase_XerCD"/>
</dbReference>
<dbReference type="InterPro" id="IPR011010">
    <property type="entry name" value="DNA_brk_join_enz"/>
</dbReference>
<dbReference type="PANTHER" id="PTHR30349">
    <property type="entry name" value="PHAGE INTEGRASE-RELATED"/>
    <property type="match status" value="1"/>
</dbReference>
<dbReference type="Pfam" id="PF00589">
    <property type="entry name" value="Phage_integrase"/>
    <property type="match status" value="1"/>
</dbReference>
<dbReference type="PROSITE" id="PS51898">
    <property type="entry name" value="TYR_RECOMBINASE"/>
    <property type="match status" value="1"/>
</dbReference>
<comment type="caution">
    <text evidence="4">The sequence shown here is derived from an EMBL/GenBank/DDBJ whole genome shotgun (WGS) entry which is preliminary data.</text>
</comment>
<feature type="region of interest" description="Disordered" evidence="2">
    <location>
        <begin position="182"/>
        <end position="215"/>
    </location>
</feature>
<dbReference type="InterPro" id="IPR002104">
    <property type="entry name" value="Integrase_catalytic"/>
</dbReference>
<dbReference type="PANTHER" id="PTHR30349:SF91">
    <property type="entry name" value="INTA PROTEIN"/>
    <property type="match status" value="1"/>
</dbReference>
<dbReference type="GO" id="GO:0006310">
    <property type="term" value="P:DNA recombination"/>
    <property type="evidence" value="ECO:0007669"/>
    <property type="project" value="UniProtKB-KW"/>
</dbReference>
<gene>
    <name evidence="4" type="ORF">CF165_48190</name>
</gene>
<accession>A0A229SKI8</accession>
<dbReference type="SUPFAM" id="SSF56349">
    <property type="entry name" value="DNA breaking-rejoining enzymes"/>
    <property type="match status" value="1"/>
</dbReference>